<keyword evidence="3" id="KW-1185">Reference proteome</keyword>
<feature type="transmembrane region" description="Helical" evidence="1">
    <location>
        <begin position="176"/>
        <end position="200"/>
    </location>
</feature>
<reference evidence="2" key="1">
    <citation type="journal article" date="2023" name="Genome Biol. Evol.">
        <title>First Whole Genome Sequence and Flow Cytometry Genome Size Data for the Lichen-Forming Fungus Ramalina farinacea (Ascomycota).</title>
        <authorList>
            <person name="Llewellyn T."/>
            <person name="Mian S."/>
            <person name="Hill R."/>
            <person name="Leitch I.J."/>
            <person name="Gaya E."/>
        </authorList>
    </citation>
    <scope>NUCLEOTIDE SEQUENCE</scope>
    <source>
        <strain evidence="2">LIQ254RAFAR</strain>
    </source>
</reference>
<dbReference type="AlphaFoldDB" id="A0AA43QU60"/>
<name>A0AA43QU60_9LECA</name>
<keyword evidence="1" id="KW-1133">Transmembrane helix</keyword>
<accession>A0AA43QU60</accession>
<evidence type="ECO:0000313" key="3">
    <source>
        <dbReference type="Proteomes" id="UP001161017"/>
    </source>
</evidence>
<feature type="transmembrane region" description="Helical" evidence="1">
    <location>
        <begin position="99"/>
        <end position="120"/>
    </location>
</feature>
<proteinExistence type="predicted"/>
<feature type="transmembrane region" description="Helical" evidence="1">
    <location>
        <begin position="67"/>
        <end position="87"/>
    </location>
</feature>
<protein>
    <submittedName>
        <fullName evidence="2">Uncharacterized protein</fullName>
    </submittedName>
</protein>
<dbReference type="EMBL" id="JAPUFD010000019">
    <property type="protein sequence ID" value="MDI1492537.1"/>
    <property type="molecule type" value="Genomic_DNA"/>
</dbReference>
<gene>
    <name evidence="2" type="ORF">OHK93_003751</name>
</gene>
<organism evidence="2 3">
    <name type="scientific">Ramalina farinacea</name>
    <dbReference type="NCBI Taxonomy" id="258253"/>
    <lineage>
        <taxon>Eukaryota</taxon>
        <taxon>Fungi</taxon>
        <taxon>Dikarya</taxon>
        <taxon>Ascomycota</taxon>
        <taxon>Pezizomycotina</taxon>
        <taxon>Lecanoromycetes</taxon>
        <taxon>OSLEUM clade</taxon>
        <taxon>Lecanoromycetidae</taxon>
        <taxon>Lecanorales</taxon>
        <taxon>Lecanorineae</taxon>
        <taxon>Ramalinaceae</taxon>
        <taxon>Ramalina</taxon>
    </lineage>
</organism>
<keyword evidence="1" id="KW-0472">Membrane</keyword>
<comment type="caution">
    <text evidence="2">The sequence shown here is derived from an EMBL/GenBank/DDBJ whole genome shotgun (WGS) entry which is preliminary data.</text>
</comment>
<dbReference type="Proteomes" id="UP001161017">
    <property type="component" value="Unassembled WGS sequence"/>
</dbReference>
<feature type="transmembrane region" description="Helical" evidence="1">
    <location>
        <begin position="530"/>
        <end position="552"/>
    </location>
</feature>
<sequence>MADIPFQAPFRAPFLRHPDSDDSNRTQTDTYQFEEKPLHPHPHPPQGSFAREFSAGKQAWRLFGEQAPRLVITWVTVALMIVCLKVYQRDGNVSHHYKILFNTIITVLSLILGLNFLEVLKDMAKVLRWRILAAQPVTVREADLILGGDSLEKLFQLLWESRTKFWRGKFKWPKNILLMGCTFWIGLNFLAQASVALIGLNYSMDSGSNSIDTYLRPGTVLAAKLDCLYDDGKCPSGAPEANMTLAHTYGEMTRGRKVCSYASNANITAASQLCYSFSRTDGQEFAYRFSEYNPKDNTNAYPHLTNRNIRSTAGDCVEHALDTTSPAKLIDTPDGQHEAQVWSFGPPVSTNDTPTYDSTITIPRPYAAFDSTTYIYNGTSPPNLTNATEGIECGARCLRIYAFRSAGVRSNRTSALFSCPITLSTVYNQTSPAQDIPDAIARLAASSIALSGRYTNPYASSPNTKSWQQYQLYPWGSYWEAAELDARGVGGLMARFAMGSIAGMVELNPKVERQGSVPLVGYKLSVHWNFMIPLLCIIVGSHAILMLGILFVSRKIVVVDDSFFCVSRLVAPLMAQLGGNINGGTGESLISLTSPRAAQKGAVGGSLLDRKEVAEAIQGGPARQARKDDGDERNIEHIVYGIANSRGHSKDNRISRRSSGGEMKTLVLGEDVSVIGDLKFQRFPGGLYA</sequence>
<keyword evidence="1" id="KW-0812">Transmembrane</keyword>
<evidence type="ECO:0000313" key="2">
    <source>
        <dbReference type="EMBL" id="MDI1492537.1"/>
    </source>
</evidence>
<evidence type="ECO:0000256" key="1">
    <source>
        <dbReference type="SAM" id="Phobius"/>
    </source>
</evidence>